<comment type="caution">
    <text evidence="1">The sequence shown here is derived from an EMBL/GenBank/DDBJ whole genome shotgun (WGS) entry which is preliminary data.</text>
</comment>
<keyword evidence="2" id="KW-1185">Reference proteome</keyword>
<dbReference type="EMBL" id="QPKB01000001">
    <property type="protein sequence ID" value="RWR73229.1"/>
    <property type="molecule type" value="Genomic_DNA"/>
</dbReference>
<gene>
    <name evidence="1" type="ORF">CKAN_00148700</name>
</gene>
<accession>A0A3S3MB71</accession>
<evidence type="ECO:0000313" key="2">
    <source>
        <dbReference type="Proteomes" id="UP000283530"/>
    </source>
</evidence>
<protein>
    <submittedName>
        <fullName evidence="1">Uncharacterized protein</fullName>
    </submittedName>
</protein>
<name>A0A3S3MB71_9MAGN</name>
<organism evidence="1 2">
    <name type="scientific">Cinnamomum micranthum f. kanehirae</name>
    <dbReference type="NCBI Taxonomy" id="337451"/>
    <lineage>
        <taxon>Eukaryota</taxon>
        <taxon>Viridiplantae</taxon>
        <taxon>Streptophyta</taxon>
        <taxon>Embryophyta</taxon>
        <taxon>Tracheophyta</taxon>
        <taxon>Spermatophyta</taxon>
        <taxon>Magnoliopsida</taxon>
        <taxon>Magnoliidae</taxon>
        <taxon>Laurales</taxon>
        <taxon>Lauraceae</taxon>
        <taxon>Cinnamomum</taxon>
    </lineage>
</organism>
<sequence length="116" mass="12679">MARVLVSPPALSACNPLVPPNISVFRKHTQERRRCQFSCTRLAISSSSLEPISGSSLSIQTHLKRRDLLLFGLCSSAFLICPSPGNPTSTHFPFSCLLGFVETDDHIMGFDFLAIA</sequence>
<reference evidence="1 2" key="1">
    <citation type="journal article" date="2019" name="Nat. Plants">
        <title>Stout camphor tree genome fills gaps in understanding of flowering plant genome evolution.</title>
        <authorList>
            <person name="Chaw S.M."/>
            <person name="Liu Y.C."/>
            <person name="Wu Y.W."/>
            <person name="Wang H.Y."/>
            <person name="Lin C.I."/>
            <person name="Wu C.S."/>
            <person name="Ke H.M."/>
            <person name="Chang L.Y."/>
            <person name="Hsu C.Y."/>
            <person name="Yang H.T."/>
            <person name="Sudianto E."/>
            <person name="Hsu M.H."/>
            <person name="Wu K.P."/>
            <person name="Wang L.N."/>
            <person name="Leebens-Mack J.H."/>
            <person name="Tsai I.J."/>
        </authorList>
    </citation>
    <scope>NUCLEOTIDE SEQUENCE [LARGE SCALE GENOMIC DNA]</scope>
    <source>
        <strain evidence="2">cv. Chaw 1501</strain>
        <tissue evidence="1">Young leaves</tissue>
    </source>
</reference>
<proteinExistence type="predicted"/>
<evidence type="ECO:0000313" key="1">
    <source>
        <dbReference type="EMBL" id="RWR73229.1"/>
    </source>
</evidence>
<dbReference type="Proteomes" id="UP000283530">
    <property type="component" value="Unassembled WGS sequence"/>
</dbReference>
<dbReference type="AlphaFoldDB" id="A0A3S3MB71"/>